<evidence type="ECO:0000256" key="1">
    <source>
        <dbReference type="SAM" id="SignalP"/>
    </source>
</evidence>
<evidence type="ECO:0008006" key="4">
    <source>
        <dbReference type="Google" id="ProtNLM"/>
    </source>
</evidence>
<name>A0A1F4UWJ3_UNCKA</name>
<proteinExistence type="predicted"/>
<reference evidence="2 3" key="1">
    <citation type="journal article" date="2016" name="Nat. Commun.">
        <title>Thousands of microbial genomes shed light on interconnected biogeochemical processes in an aquifer system.</title>
        <authorList>
            <person name="Anantharaman K."/>
            <person name="Brown C.T."/>
            <person name="Hug L.A."/>
            <person name="Sharon I."/>
            <person name="Castelle C.J."/>
            <person name="Probst A.J."/>
            <person name="Thomas B.C."/>
            <person name="Singh A."/>
            <person name="Wilkins M.J."/>
            <person name="Karaoz U."/>
            <person name="Brodie E.L."/>
            <person name="Williams K.H."/>
            <person name="Hubbard S.S."/>
            <person name="Banfield J.F."/>
        </authorList>
    </citation>
    <scope>NUCLEOTIDE SEQUENCE [LARGE SCALE GENOMIC DNA]</scope>
</reference>
<accession>A0A1F4UWJ3</accession>
<feature type="chain" id="PRO_5009514906" description="DUF4382 domain-containing protein" evidence="1">
    <location>
        <begin position="20"/>
        <end position="150"/>
    </location>
</feature>
<evidence type="ECO:0000313" key="2">
    <source>
        <dbReference type="EMBL" id="OGC49328.1"/>
    </source>
</evidence>
<gene>
    <name evidence="2" type="ORF">A3A69_00225</name>
</gene>
<dbReference type="EMBL" id="MEVF01000023">
    <property type="protein sequence ID" value="OGC49328.1"/>
    <property type="molecule type" value="Genomic_DNA"/>
</dbReference>
<sequence length="150" mass="16237">MFKPFFCLVLASVMVVASACAPGSPSAASSIQLCTDGGWEPVEDEVTIVHGDEAWGTYDVYLLTSYDTVEVWVSLGEEYMDFPLGDSPSTIPEEGGEPLDLEISYQQGIFLIGYGHVKIKQCNGRLYYKRIPIAVAPPEGSIKLEPAASP</sequence>
<protein>
    <recommendedName>
        <fullName evidence="4">DUF4382 domain-containing protein</fullName>
    </recommendedName>
</protein>
<keyword evidence="1" id="KW-0732">Signal</keyword>
<organism evidence="2 3">
    <name type="scientific">candidate division WWE3 bacterium RIFCSPLOWO2_01_FULL_37_15</name>
    <dbReference type="NCBI Taxonomy" id="1802622"/>
    <lineage>
        <taxon>Bacteria</taxon>
        <taxon>Katanobacteria</taxon>
    </lineage>
</organism>
<feature type="signal peptide" evidence="1">
    <location>
        <begin position="1"/>
        <end position="19"/>
    </location>
</feature>
<evidence type="ECO:0000313" key="3">
    <source>
        <dbReference type="Proteomes" id="UP000177458"/>
    </source>
</evidence>
<dbReference type="AlphaFoldDB" id="A0A1F4UWJ3"/>
<comment type="caution">
    <text evidence="2">The sequence shown here is derived from an EMBL/GenBank/DDBJ whole genome shotgun (WGS) entry which is preliminary data.</text>
</comment>
<dbReference type="Proteomes" id="UP000177458">
    <property type="component" value="Unassembled WGS sequence"/>
</dbReference>
<dbReference type="PROSITE" id="PS51257">
    <property type="entry name" value="PROKAR_LIPOPROTEIN"/>
    <property type="match status" value="1"/>
</dbReference>